<feature type="compositionally biased region" description="Low complexity" evidence="5">
    <location>
        <begin position="1144"/>
        <end position="1157"/>
    </location>
</feature>
<dbReference type="Pfam" id="PF11262">
    <property type="entry name" value="Tho2"/>
    <property type="match status" value="1"/>
</dbReference>
<feature type="compositionally biased region" description="Basic and acidic residues" evidence="5">
    <location>
        <begin position="2135"/>
        <end position="2144"/>
    </location>
</feature>
<dbReference type="InterPro" id="IPR021418">
    <property type="entry name" value="THO_THOC2_C"/>
</dbReference>
<feature type="compositionally biased region" description="Basic and acidic residues" evidence="5">
    <location>
        <begin position="2379"/>
        <end position="2390"/>
    </location>
</feature>
<feature type="compositionally biased region" description="Low complexity" evidence="5">
    <location>
        <begin position="73"/>
        <end position="105"/>
    </location>
</feature>
<feature type="compositionally biased region" description="Basic and acidic residues" evidence="5">
    <location>
        <begin position="2247"/>
        <end position="2328"/>
    </location>
</feature>
<dbReference type="GO" id="GO:0000445">
    <property type="term" value="C:THO complex part of transcription export complex"/>
    <property type="evidence" value="ECO:0007669"/>
    <property type="project" value="TreeGrafter"/>
</dbReference>
<feature type="compositionally biased region" description="Basic and acidic residues" evidence="5">
    <location>
        <begin position="1915"/>
        <end position="1964"/>
    </location>
</feature>
<accession>A0A9P9IJF8</accession>
<feature type="compositionally biased region" description="Polar residues" evidence="5">
    <location>
        <begin position="59"/>
        <end position="72"/>
    </location>
</feature>
<dbReference type="InterPro" id="IPR021726">
    <property type="entry name" value="THO_THOC2_N"/>
</dbReference>
<evidence type="ECO:0000256" key="2">
    <source>
        <dbReference type="ARBA" id="ARBA00007857"/>
    </source>
</evidence>
<feature type="region of interest" description="Disordered" evidence="5">
    <location>
        <begin position="1136"/>
        <end position="1214"/>
    </location>
</feature>
<evidence type="ECO:0000259" key="7">
    <source>
        <dbReference type="Pfam" id="PF11732"/>
    </source>
</evidence>
<gene>
    <name evidence="9" type="ORF">B0J11DRAFT_340697</name>
</gene>
<feature type="domain" description="THO complex subunit 2 N-terminal" evidence="8">
    <location>
        <begin position="129"/>
        <end position="863"/>
    </location>
</feature>
<comment type="similarity">
    <text evidence="2">Belongs to the THOC2 family.</text>
</comment>
<feature type="region of interest" description="Disordered" evidence="5">
    <location>
        <begin position="1"/>
        <end position="122"/>
    </location>
</feature>
<dbReference type="PANTHER" id="PTHR21597">
    <property type="entry name" value="THO2 PROTEIN"/>
    <property type="match status" value="1"/>
</dbReference>
<sequence length="2396" mass="267234">MANGNAKRKRGDQRTESSDNNRSSPHRPQNLGLAGMQHQQNNTRGGRRGSRSGGSGRGASNSVPHSPSTLHQSPTTMSPPSLPPSKSQAQLSASTPSTPAPQTSSNPPPPQISAPDASKIPAHNEYLRTDIVAAWKGDGRTKLVQEASERLVKGDWLQLSVVFDEFVHACIDHTVHGEELGHIVRDILASSGPGGMDPVSIFLDTVSTVTDTGTPPPSLKLMLEATGIDPLRMRSELENNFLIVLNLVRPTFSRVGIRKATHALYRQSNYNLLREETEGYSKLITELFTTVHNEFPTTEIIDETFQRVKALIGAFDLDVGRVLDVTLDVFANLLVKHTRFFVRFLRVSSWWPELKIPHGIEWEEPLVSTLPVWASPDEACWFYTDEQRTAQLSVRDQRDEQFWKQVKEHGIKAWFELGARRITSDTTKLEALNTADQIEGASASDKKPLEPSDFEKTQKWSQDWMAETNTLPPTGNRIAAQLLGFKLRFYASDARDANDTLPDNLIHLAALLIKIGFISLVDLYPHIYPLDEDMPAHREKLVKAKKEKDDKLSGRTTNALAMAGALPDEGAPPPASVARLRESASNPSSNPESQRGTPPRAEEEHKEKLPDPVDQKIVLLRSLLLVGAIPEALYILCRFPWLMDVYPDLHTYIFRIAHQSLSKVYEASRPISTDIVPVVPRRSSLSGAPPRSTDYPARRTLRWAKLEERDAGDSTDYRFYWEDWLDNVPVCQTADDVLSLCNTLLGLVGIACGKDALLLTKIARIARKDYMDDTSKTNHRRWFQFSSTFLGPALSYSGENPGAVNEVWELFKHFDTASRYMIYRNWFAGPGKQKAHEKFAEAIHVTKGLFGRVSTENTREMGRAIAKPAYASPGIVFEKALKTSENYSNMIEPLVECCRYLTYLGYDCLNWTFINLFKDNARSTVQDDGMLTRPWLRNVALFMGKAYRRYNLMDPTPILQFLVDQLSKRQLFGLQILEQLVLSMGGITLNASLSEGQVHGISAGPLLKAFTLEVYLGDQRHLARGHGKRLLKCLKESNLAAKILLILALELQTYVDRPELEDAPLKVISNNLDALHLNFEQYLEFLRYNLSIQEFDAIVPGAAELMTTYGIEPEIAFTIARESLIPQVNAARTGRNASLSKTRSPSVSVPNVGSPLPEASQANGNVPRTVENADASSGDTEMAEDPPAEDTEMKDTTTTNAPASTPPSPGHINPQIDALVTELKTKMPDVYENHICPTFFVTFWQMSLVDVFTSSSMKEMKEYTAAWKHFAEKASRVPFDRRDVSTQSAERRRAEVNGLNGQSAAFRLEAKEILEAALRTRDRLQEEMHHWFDGTPMVDARSEELHDVILQDCFLPRIRQSSQDAQFAAAMLKFMHEIGVPGFRTMKFLDQLFRHKMLTQIFFMCTTREASNLGRFFSDVLKELNTWHTSQASYVKSSQGRTGSLPGFGRTFNADRTPSSFLEYEDFRRLLFKWQSQLFKALECCLKSDEFMQIRNAVNAIKAMAGNFPKVDTMGKTLLQTVQNISVNDSRDDIKLLAMSLIGDFKKHERSWISPANFHHTRNALQATNVANVTNRTDSEQATPQASEPNTSRVVPISADSTSQSSSINGQPESKETEQKEASTAGDTSTVHSEVQDSYKHTPTVTQSGLSSSHGQRNGNEQRSGTSHSLAVQHPARPDSRGNSGQSAPGNRASHALPPRPDSHPSRQPRPLDRGGDRPAEYIPPSRNENRTNATPEYGRHDRPRDGPRDSFGDRREMSPGRGSRARTPERNSGWGSRDRDPRDFQDERSMRPPPRDIRGDGRGPPPYHSGHPRDSRDPRDHRDPQEIRHPRDSRGPLPPTSIDSRARLHTNPSTPDNAGPYRREHQPHDRNAPLPPRPQLDRPQSNVPSPGPDRPVPPSDRAMMNPERAAQVFSEDRGRNERDRDTRRHQSPRRGDDRPPAYPPRHEAVREHRDTRNIERVSHEQTPPHVNPANQRRDEPNTGAPTGPRGGRNDAPARVTRDAFMASQGTRPPAHTAQDPNYGRLNAPAETIPSGPRNPSSDRRDTPRRDPEPSRPNISQPPPVPAAPSAAQNTGTGVHPSRLSQITGTRPPPIQTDVPGAPSGPRASARTPQGPAGSPLTPRGPPTGPSGTDRNPRRNEGNHLRAINNVLSGNVSTAPPEERPAPSSAPQIRGRGGTRATNGLSNTPAPAAGSSHPGTPNAGRPETQQVRGDRSEHGPSRPDNRQDDGRQDTRGHREGRRRPRSRSADRGERRTDDRATRNGFEEKPPRNEEQERASDRERGSGRDRRGSEREGNRREKERDGRDRRDRPAREEGRVSSRNEESGARRGPPPVSEVIPFQTDGRGVDNVRGGRGSERRDDRNDRPRDSRGGNGRKRDRGDEPPHGDPKRARRSN</sequence>
<comment type="caution">
    <text evidence="9">The sequence shown here is derived from an EMBL/GenBank/DDBJ whole genome shotgun (WGS) entry which is preliminary data.</text>
</comment>
<evidence type="ECO:0000256" key="4">
    <source>
        <dbReference type="ARBA" id="ARBA00023242"/>
    </source>
</evidence>
<evidence type="ECO:0000313" key="10">
    <source>
        <dbReference type="Proteomes" id="UP000700596"/>
    </source>
</evidence>
<evidence type="ECO:0000259" key="8">
    <source>
        <dbReference type="Pfam" id="PF16134"/>
    </source>
</evidence>
<dbReference type="InterPro" id="IPR040007">
    <property type="entry name" value="Tho2"/>
</dbReference>
<feature type="compositionally biased region" description="Pro residues" evidence="5">
    <location>
        <begin position="1890"/>
        <end position="1899"/>
    </location>
</feature>
<feature type="compositionally biased region" description="Basic and acidic residues" evidence="5">
    <location>
        <begin position="2212"/>
        <end position="2237"/>
    </location>
</feature>
<feature type="compositionally biased region" description="Basic and acidic residues" evidence="5">
    <location>
        <begin position="600"/>
        <end position="610"/>
    </location>
</feature>
<dbReference type="GO" id="GO:0006397">
    <property type="term" value="P:mRNA processing"/>
    <property type="evidence" value="ECO:0007669"/>
    <property type="project" value="InterPro"/>
</dbReference>
<feature type="compositionally biased region" description="Polar residues" evidence="5">
    <location>
        <begin position="1575"/>
        <end position="1593"/>
    </location>
</feature>
<feature type="compositionally biased region" description="Polar residues" evidence="5">
    <location>
        <begin position="1641"/>
        <end position="1670"/>
    </location>
</feature>
<feature type="compositionally biased region" description="Basic residues" evidence="5">
    <location>
        <begin position="1"/>
        <end position="11"/>
    </location>
</feature>
<dbReference type="InterPro" id="IPR032302">
    <property type="entry name" value="THOC2_N"/>
</dbReference>
<evidence type="ECO:0000256" key="5">
    <source>
        <dbReference type="SAM" id="MobiDB-lite"/>
    </source>
</evidence>
<feature type="domain" description="THO complex subunitTHOC2 C-terminal" evidence="6">
    <location>
        <begin position="1233"/>
        <end position="1544"/>
    </location>
</feature>
<feature type="compositionally biased region" description="Basic and acidic residues" evidence="5">
    <location>
        <begin position="1777"/>
        <end position="1802"/>
    </location>
</feature>
<evidence type="ECO:0000313" key="9">
    <source>
        <dbReference type="EMBL" id="KAH7122492.1"/>
    </source>
</evidence>
<feature type="compositionally biased region" description="Polar residues" evidence="5">
    <location>
        <begin position="2073"/>
        <end position="2089"/>
    </location>
</feature>
<dbReference type="OrthoDB" id="29024at2759"/>
<feature type="compositionally biased region" description="Basic and acidic residues" evidence="5">
    <location>
        <begin position="1701"/>
        <end position="1720"/>
    </location>
</feature>
<dbReference type="GO" id="GO:0003729">
    <property type="term" value="F:mRNA binding"/>
    <property type="evidence" value="ECO:0007669"/>
    <property type="project" value="TreeGrafter"/>
</dbReference>
<feature type="domain" description="THO complex subunitTHOC2 N-terminal" evidence="7">
    <location>
        <begin position="865"/>
        <end position="940"/>
    </location>
</feature>
<comment type="subcellular location">
    <subcellularLocation>
        <location evidence="1">Nucleus</location>
    </subcellularLocation>
</comment>
<dbReference type="EMBL" id="JAGMWT010000009">
    <property type="protein sequence ID" value="KAH7122492.1"/>
    <property type="molecule type" value="Genomic_DNA"/>
</dbReference>
<feature type="region of interest" description="Disordered" evidence="5">
    <location>
        <begin position="563"/>
        <end position="610"/>
    </location>
</feature>
<proteinExistence type="inferred from homology"/>
<dbReference type="GO" id="GO:0006406">
    <property type="term" value="P:mRNA export from nucleus"/>
    <property type="evidence" value="ECO:0007669"/>
    <property type="project" value="InterPro"/>
</dbReference>
<protein>
    <recommendedName>
        <fullName evidence="3">THO complex subunit 2</fullName>
    </recommendedName>
</protein>
<dbReference type="Pfam" id="PF11732">
    <property type="entry name" value="Thoc2"/>
    <property type="match status" value="1"/>
</dbReference>
<feature type="compositionally biased region" description="Low complexity" evidence="5">
    <location>
        <begin position="1598"/>
        <end position="1607"/>
    </location>
</feature>
<feature type="compositionally biased region" description="Acidic residues" evidence="5">
    <location>
        <begin position="1181"/>
        <end position="1192"/>
    </location>
</feature>
<feature type="compositionally biased region" description="Basic and acidic residues" evidence="5">
    <location>
        <begin position="2355"/>
        <end position="2371"/>
    </location>
</feature>
<dbReference type="PANTHER" id="PTHR21597:SF0">
    <property type="entry name" value="THO COMPLEX SUBUNIT 2"/>
    <property type="match status" value="1"/>
</dbReference>
<dbReference type="Proteomes" id="UP000700596">
    <property type="component" value="Unassembled WGS sequence"/>
</dbReference>
<feature type="region of interest" description="Disordered" evidence="5">
    <location>
        <begin position="1575"/>
        <end position="2396"/>
    </location>
</feature>
<keyword evidence="10" id="KW-1185">Reference proteome</keyword>
<reference evidence="9" key="1">
    <citation type="journal article" date="2021" name="Nat. Commun.">
        <title>Genetic determinants of endophytism in the Arabidopsis root mycobiome.</title>
        <authorList>
            <person name="Mesny F."/>
            <person name="Miyauchi S."/>
            <person name="Thiergart T."/>
            <person name="Pickel B."/>
            <person name="Atanasova L."/>
            <person name="Karlsson M."/>
            <person name="Huettel B."/>
            <person name="Barry K.W."/>
            <person name="Haridas S."/>
            <person name="Chen C."/>
            <person name="Bauer D."/>
            <person name="Andreopoulos W."/>
            <person name="Pangilinan J."/>
            <person name="LaButti K."/>
            <person name="Riley R."/>
            <person name="Lipzen A."/>
            <person name="Clum A."/>
            <person name="Drula E."/>
            <person name="Henrissat B."/>
            <person name="Kohler A."/>
            <person name="Grigoriev I.V."/>
            <person name="Martin F.M."/>
            <person name="Hacquard S."/>
        </authorList>
    </citation>
    <scope>NUCLEOTIDE SEQUENCE</scope>
    <source>
        <strain evidence="9">MPI-CAGE-CH-0243</strain>
    </source>
</reference>
<organism evidence="9 10">
    <name type="scientific">Dendryphion nanum</name>
    <dbReference type="NCBI Taxonomy" id="256645"/>
    <lineage>
        <taxon>Eukaryota</taxon>
        <taxon>Fungi</taxon>
        <taxon>Dikarya</taxon>
        <taxon>Ascomycota</taxon>
        <taxon>Pezizomycotina</taxon>
        <taxon>Dothideomycetes</taxon>
        <taxon>Pleosporomycetidae</taxon>
        <taxon>Pleosporales</taxon>
        <taxon>Torulaceae</taxon>
        <taxon>Dendryphion</taxon>
    </lineage>
</organism>
<name>A0A9P9IJF8_9PLEO</name>
<feature type="compositionally biased region" description="Basic and acidic residues" evidence="5">
    <location>
        <begin position="1862"/>
        <end position="1872"/>
    </location>
</feature>
<evidence type="ECO:0000259" key="6">
    <source>
        <dbReference type="Pfam" id="PF11262"/>
    </source>
</evidence>
<feature type="compositionally biased region" description="Basic and acidic residues" evidence="5">
    <location>
        <begin position="2041"/>
        <end position="2054"/>
    </location>
</feature>
<feature type="compositionally biased region" description="Low complexity" evidence="5">
    <location>
        <begin position="583"/>
        <end position="593"/>
    </location>
</feature>
<keyword evidence="4" id="KW-0539">Nucleus</keyword>
<feature type="compositionally biased region" description="Basic and acidic residues" evidence="5">
    <location>
        <begin position="1738"/>
        <end position="1759"/>
    </location>
</feature>
<evidence type="ECO:0000256" key="1">
    <source>
        <dbReference type="ARBA" id="ARBA00004123"/>
    </source>
</evidence>
<evidence type="ECO:0000256" key="3">
    <source>
        <dbReference type="ARBA" id="ARBA00019596"/>
    </source>
</evidence>
<feature type="compositionally biased region" description="Basic and acidic residues" evidence="5">
    <location>
        <begin position="1812"/>
        <end position="1835"/>
    </location>
</feature>
<dbReference type="Pfam" id="PF16134">
    <property type="entry name" value="THOC2_N"/>
    <property type="match status" value="1"/>
</dbReference>
<feature type="compositionally biased region" description="Polar residues" evidence="5">
    <location>
        <begin position="2180"/>
        <end position="2189"/>
    </location>
</feature>